<feature type="domain" description="Glycosyl hydrolase family 4 C-terminal" evidence="14">
    <location>
        <begin position="193"/>
        <end position="405"/>
    </location>
</feature>
<dbReference type="PANTHER" id="PTHR32092">
    <property type="entry name" value="6-PHOSPHO-BETA-GLUCOSIDASE-RELATED"/>
    <property type="match status" value="1"/>
</dbReference>
<feature type="binding site" evidence="11">
    <location>
        <position position="168"/>
    </location>
    <ligand>
        <name>Mn(2+)</name>
        <dbReference type="ChEBI" id="CHEBI:29035"/>
    </ligand>
</feature>
<keyword evidence="6 13" id="KW-0520">NAD</keyword>
<evidence type="ECO:0000313" key="15">
    <source>
        <dbReference type="EMBL" id="TCL42329.1"/>
    </source>
</evidence>
<dbReference type="PANTHER" id="PTHR32092:SF6">
    <property type="entry name" value="ALPHA-GALACTOSIDASE"/>
    <property type="match status" value="1"/>
</dbReference>
<dbReference type="Pfam" id="PF11975">
    <property type="entry name" value="Glyco_hydro_4C"/>
    <property type="match status" value="1"/>
</dbReference>
<evidence type="ECO:0000256" key="12">
    <source>
        <dbReference type="PIRSR" id="PIRSR601088-4"/>
    </source>
</evidence>
<keyword evidence="11" id="KW-0408">Iron</keyword>
<evidence type="ECO:0000256" key="2">
    <source>
        <dbReference type="ARBA" id="ARBA00010141"/>
    </source>
</evidence>
<evidence type="ECO:0000256" key="5">
    <source>
        <dbReference type="ARBA" id="ARBA00022801"/>
    </source>
</evidence>
<comment type="caution">
    <text evidence="15">The sequence shown here is derived from an EMBL/GenBank/DDBJ whole genome shotgun (WGS) entry which is preliminary data.</text>
</comment>
<reference evidence="15 16" key="1">
    <citation type="submission" date="2019-03" db="EMBL/GenBank/DDBJ databases">
        <title>Genomic Encyclopedia of Type Strains, Phase IV (KMG-IV): sequencing the most valuable type-strain genomes for metagenomic binning, comparative biology and taxonomic classification.</title>
        <authorList>
            <person name="Goeker M."/>
        </authorList>
    </citation>
    <scope>NUCLEOTIDE SEQUENCE [LARGE SCALE GENOMIC DNA]</scope>
    <source>
        <strain evidence="15 16">DSM 100433</strain>
    </source>
</reference>
<feature type="binding site" evidence="10">
    <location>
        <position position="147"/>
    </location>
    <ligand>
        <name>substrate</name>
    </ligand>
</feature>
<dbReference type="InterPro" id="IPR001088">
    <property type="entry name" value="Glyco_hydro_4"/>
</dbReference>
<dbReference type="AlphaFoldDB" id="A0A9X8Y7I3"/>
<evidence type="ECO:0000256" key="13">
    <source>
        <dbReference type="RuleBase" id="RU361152"/>
    </source>
</evidence>
<evidence type="ECO:0000256" key="11">
    <source>
        <dbReference type="PIRSR" id="PIRSR601088-3"/>
    </source>
</evidence>
<keyword evidence="11" id="KW-0533">Nickel</keyword>
<comment type="similarity">
    <text evidence="2 13">Belongs to the glycosyl hydrolase 4 family.</text>
</comment>
<dbReference type="GO" id="GO:0016616">
    <property type="term" value="F:oxidoreductase activity, acting on the CH-OH group of donors, NAD or NADP as acceptor"/>
    <property type="evidence" value="ECO:0007669"/>
    <property type="project" value="InterPro"/>
</dbReference>
<evidence type="ECO:0000256" key="9">
    <source>
        <dbReference type="ARBA" id="ARBA00023295"/>
    </source>
</evidence>
<feature type="binding site" evidence="11">
    <location>
        <position position="198"/>
    </location>
    <ligand>
        <name>Mn(2+)</name>
        <dbReference type="ChEBI" id="CHEBI:29035"/>
    </ligand>
</feature>
<evidence type="ECO:0000256" key="3">
    <source>
        <dbReference type="ARBA" id="ARBA00011881"/>
    </source>
</evidence>
<keyword evidence="4 11" id="KW-0479">Metal-binding</keyword>
<dbReference type="InterPro" id="IPR015955">
    <property type="entry name" value="Lactate_DH/Glyco_Ohase_4_C"/>
</dbReference>
<keyword evidence="16" id="KW-1185">Reference proteome</keyword>
<dbReference type="PRINTS" id="PR00732">
    <property type="entry name" value="GLHYDRLASE4"/>
</dbReference>
<comment type="subunit">
    <text evidence="3">Homotetramer.</text>
</comment>
<keyword evidence="11" id="KW-0170">Cobalt</keyword>
<comment type="cofactor">
    <cofactor evidence="1">
        <name>Mn(2+)</name>
        <dbReference type="ChEBI" id="CHEBI:29035"/>
    </cofactor>
</comment>
<gene>
    <name evidence="15" type="ORF">EDD78_11195</name>
</gene>
<proteinExistence type="inferred from homology"/>
<dbReference type="SUPFAM" id="SSF56327">
    <property type="entry name" value="LDH C-terminal domain-like"/>
    <property type="match status" value="1"/>
</dbReference>
<dbReference type="Gene3D" id="3.90.1820.10">
    <property type="entry name" value="AglA-like glucosidase"/>
    <property type="match status" value="1"/>
</dbReference>
<name>A0A9X8Y7I3_9FIRM</name>
<dbReference type="GO" id="GO:0005975">
    <property type="term" value="P:carbohydrate metabolic process"/>
    <property type="evidence" value="ECO:0007669"/>
    <property type="project" value="InterPro"/>
</dbReference>
<evidence type="ECO:0000256" key="4">
    <source>
        <dbReference type="ARBA" id="ARBA00022723"/>
    </source>
</evidence>
<evidence type="ECO:0000256" key="8">
    <source>
        <dbReference type="ARBA" id="ARBA00023277"/>
    </source>
</evidence>
<dbReference type="SUPFAM" id="SSF51735">
    <property type="entry name" value="NAD(P)-binding Rossmann-fold domains"/>
    <property type="match status" value="1"/>
</dbReference>
<keyword evidence="7 11" id="KW-0464">Manganese</keyword>
<evidence type="ECO:0000259" key="14">
    <source>
        <dbReference type="Pfam" id="PF11975"/>
    </source>
</evidence>
<keyword evidence="8" id="KW-0119">Carbohydrate metabolism</keyword>
<dbReference type="Pfam" id="PF02056">
    <property type="entry name" value="Glyco_hydro_4"/>
    <property type="match status" value="1"/>
</dbReference>
<protein>
    <submittedName>
        <fullName evidence="15">Alpha-galactosidase</fullName>
    </submittedName>
</protein>
<organism evidence="15 16">
    <name type="scientific">Harryflintia acetispora</name>
    <dbReference type="NCBI Taxonomy" id="1849041"/>
    <lineage>
        <taxon>Bacteria</taxon>
        <taxon>Bacillati</taxon>
        <taxon>Bacillota</taxon>
        <taxon>Clostridia</taxon>
        <taxon>Eubacteriales</taxon>
        <taxon>Oscillospiraceae</taxon>
        <taxon>Harryflintia</taxon>
    </lineage>
</organism>
<dbReference type="InterPro" id="IPR036291">
    <property type="entry name" value="NAD(P)-bd_dom_sf"/>
</dbReference>
<accession>A0A9X8Y7I3</accession>
<evidence type="ECO:0000313" key="16">
    <source>
        <dbReference type="Proteomes" id="UP000294682"/>
    </source>
</evidence>
<evidence type="ECO:0000256" key="1">
    <source>
        <dbReference type="ARBA" id="ARBA00001936"/>
    </source>
</evidence>
<dbReference type="RefSeq" id="WP_132085068.1">
    <property type="nucleotide sequence ID" value="NZ_SLUK01000011.1"/>
</dbReference>
<dbReference type="Proteomes" id="UP000294682">
    <property type="component" value="Unassembled WGS sequence"/>
</dbReference>
<evidence type="ECO:0000256" key="10">
    <source>
        <dbReference type="PIRSR" id="PIRSR601088-2"/>
    </source>
</evidence>
<evidence type="ECO:0000256" key="6">
    <source>
        <dbReference type="ARBA" id="ARBA00023027"/>
    </source>
</evidence>
<dbReference type="InterPro" id="IPR053715">
    <property type="entry name" value="GH4_Enzyme_sf"/>
</dbReference>
<dbReference type="GO" id="GO:0004553">
    <property type="term" value="F:hydrolase activity, hydrolyzing O-glycosyl compounds"/>
    <property type="evidence" value="ECO:0007669"/>
    <property type="project" value="InterPro"/>
</dbReference>
<dbReference type="InterPro" id="IPR022616">
    <property type="entry name" value="Glyco_hydro_4_C"/>
</dbReference>
<feature type="site" description="Increases basicity of active site Tyr" evidence="12">
    <location>
        <position position="109"/>
    </location>
</feature>
<dbReference type="GO" id="GO:0046872">
    <property type="term" value="F:metal ion binding"/>
    <property type="evidence" value="ECO:0007669"/>
    <property type="project" value="UniProtKB-KW"/>
</dbReference>
<comment type="cofactor">
    <cofactor evidence="13">
        <name>NAD(+)</name>
        <dbReference type="ChEBI" id="CHEBI:57540"/>
    </cofactor>
    <text evidence="13">Binds 1 NAD(+) per subunit.</text>
</comment>
<keyword evidence="5 13" id="KW-0378">Hydrolase</keyword>
<evidence type="ECO:0000256" key="7">
    <source>
        <dbReference type="ARBA" id="ARBA00023211"/>
    </source>
</evidence>
<keyword evidence="9 13" id="KW-0326">Glycosidase</keyword>
<sequence length="434" mass="48547">MKISIIGAGSAFTQKIVIDILRIEGLEGGELALVDTNAERLDLARRIVEMTIDKTKKTGKWSVSASTDLREVIGSSKFVINEIEVMGLQTVKNEFEIPLKYGVKQCIGDTMGPGGLFKTLRLVPQWLKIVKVIEELCPEALILSYSNPMSAVTLATSLVTDIPVVGLCHSVQYTARKLAELLEVPYEELKYSCAGINHMSWYTTLTHRGRDLYPELKRRAEDPEFIKNDPVRLDFLRYCGYFVTESSGHFSEYIPYYRKRQDLIDAHCSLGYNGGTGFYAYGWPEWRKNRDEMIRKQLAGEEDIVIQSSEEYAPVIIGAVVKDEPAVIYGNVPNRGLIENLRSDGVVEVACLCDHNGVTPCRFGKLPEHLAALNRSNMDFFSLAVGAVLEGSRDMAEHALMLDPLSAAVCSPAEIRSMFEELLEADRDYIVTLK</sequence>
<dbReference type="EMBL" id="SLUK01000011">
    <property type="protein sequence ID" value="TCL42329.1"/>
    <property type="molecule type" value="Genomic_DNA"/>
</dbReference>